<dbReference type="Gene3D" id="1.10.340.30">
    <property type="entry name" value="Hypothetical protein, domain 2"/>
    <property type="match status" value="1"/>
</dbReference>
<feature type="binding site" evidence="1">
    <location>
        <position position="176"/>
    </location>
    <ligand>
        <name>Zn(2+)</name>
        <dbReference type="ChEBI" id="CHEBI:29105"/>
    </ligand>
</feature>
<proteinExistence type="predicted"/>
<gene>
    <name evidence="2" type="ORF">H9843_06460</name>
</gene>
<keyword evidence="1" id="KW-0862">Zinc</keyword>
<reference evidence="2" key="2">
    <citation type="submission" date="2021-04" db="EMBL/GenBank/DDBJ databases">
        <authorList>
            <person name="Gilroy R."/>
        </authorList>
    </citation>
    <scope>NUCLEOTIDE SEQUENCE</scope>
    <source>
        <strain evidence="2">876</strain>
    </source>
</reference>
<sequence>MTVKRPLWAETSELMRNYYDTKWGLPEHDDRELFEMLTLELFQAGLSWSTIWKRKAAFEKAFANFDPAKIAQFDQNDFKRLMNDSGIIRNRRKIMATINNAKIVEELLANGETLNNYVWSFVNFESQRLHLNGKQLPSQTEESKKMSQKMKKDGFQFMGPTTVYSFMTAVGMVNAHED</sequence>
<name>A0A9E2KUX7_9LACO</name>
<dbReference type="InterPro" id="IPR052891">
    <property type="entry name" value="DNA-3mA_glycosylase"/>
</dbReference>
<reference evidence="2" key="1">
    <citation type="journal article" date="2021" name="PeerJ">
        <title>Extensive microbial diversity within the chicken gut microbiome revealed by metagenomics and culture.</title>
        <authorList>
            <person name="Gilroy R."/>
            <person name="Ravi A."/>
            <person name="Getino M."/>
            <person name="Pursley I."/>
            <person name="Horton D.L."/>
            <person name="Alikhan N.F."/>
            <person name="Baker D."/>
            <person name="Gharbi K."/>
            <person name="Hall N."/>
            <person name="Watson M."/>
            <person name="Adriaenssens E.M."/>
            <person name="Foster-Nyarko E."/>
            <person name="Jarju S."/>
            <person name="Secka A."/>
            <person name="Antonio M."/>
            <person name="Oren A."/>
            <person name="Chaudhuri R.R."/>
            <person name="La Ragione R."/>
            <person name="Hildebrand F."/>
            <person name="Pallen M.J."/>
        </authorList>
    </citation>
    <scope>NUCLEOTIDE SEQUENCE</scope>
    <source>
        <strain evidence="2">876</strain>
    </source>
</reference>
<dbReference type="GO" id="GO:0046872">
    <property type="term" value="F:metal ion binding"/>
    <property type="evidence" value="ECO:0007669"/>
    <property type="project" value="UniProtKB-KW"/>
</dbReference>
<dbReference type="InterPro" id="IPR005019">
    <property type="entry name" value="Adenine_glyco"/>
</dbReference>
<dbReference type="EMBL" id="JAHLFK010000070">
    <property type="protein sequence ID" value="MBU3830514.1"/>
    <property type="molecule type" value="Genomic_DNA"/>
</dbReference>
<keyword evidence="1" id="KW-0479">Metal-binding</keyword>
<accession>A0A9E2KUX7</accession>
<organism evidence="2 3">
    <name type="scientific">Candidatus Limosilactobacillus merdavium</name>
    <dbReference type="NCBI Taxonomy" id="2838651"/>
    <lineage>
        <taxon>Bacteria</taxon>
        <taxon>Bacillati</taxon>
        <taxon>Bacillota</taxon>
        <taxon>Bacilli</taxon>
        <taxon>Lactobacillales</taxon>
        <taxon>Lactobacillaceae</taxon>
        <taxon>Limosilactobacillus</taxon>
    </lineage>
</organism>
<dbReference type="PANTHER" id="PTHR30037">
    <property type="entry name" value="DNA-3-METHYLADENINE GLYCOSYLASE 1"/>
    <property type="match status" value="1"/>
</dbReference>
<dbReference type="SUPFAM" id="SSF48150">
    <property type="entry name" value="DNA-glycosylase"/>
    <property type="match status" value="1"/>
</dbReference>
<dbReference type="InterPro" id="IPR011257">
    <property type="entry name" value="DNA_glycosylase"/>
</dbReference>
<evidence type="ECO:0000313" key="2">
    <source>
        <dbReference type="EMBL" id="MBU3830514.1"/>
    </source>
</evidence>
<protein>
    <submittedName>
        <fullName evidence="2">DNA-3-methyladenine glycosylase I</fullName>
    </submittedName>
</protein>
<dbReference type="GO" id="GO:0008725">
    <property type="term" value="F:DNA-3-methyladenine glycosylase activity"/>
    <property type="evidence" value="ECO:0007669"/>
    <property type="project" value="InterPro"/>
</dbReference>
<dbReference type="AlphaFoldDB" id="A0A9E2KUX7"/>
<evidence type="ECO:0000256" key="1">
    <source>
        <dbReference type="PIRSR" id="PIRSR605019-1"/>
    </source>
</evidence>
<dbReference type="PANTHER" id="PTHR30037:SF4">
    <property type="entry name" value="DNA-3-METHYLADENINE GLYCOSYLASE I"/>
    <property type="match status" value="1"/>
</dbReference>
<comment type="caution">
    <text evidence="2">The sequence shown here is derived from an EMBL/GenBank/DDBJ whole genome shotgun (WGS) entry which is preliminary data.</text>
</comment>
<dbReference type="GO" id="GO:0006284">
    <property type="term" value="P:base-excision repair"/>
    <property type="evidence" value="ECO:0007669"/>
    <property type="project" value="InterPro"/>
</dbReference>
<dbReference type="Pfam" id="PF03352">
    <property type="entry name" value="Adenine_glyco"/>
    <property type="match status" value="1"/>
</dbReference>
<dbReference type="Proteomes" id="UP000824180">
    <property type="component" value="Unassembled WGS sequence"/>
</dbReference>
<evidence type="ECO:0000313" key="3">
    <source>
        <dbReference type="Proteomes" id="UP000824180"/>
    </source>
</evidence>